<dbReference type="EMBL" id="WJXA01000002">
    <property type="protein sequence ID" value="KAF7151194.1"/>
    <property type="molecule type" value="Genomic_DNA"/>
</dbReference>
<evidence type="ECO:0000313" key="4">
    <source>
        <dbReference type="Proteomes" id="UP000626092"/>
    </source>
</evidence>
<keyword evidence="1" id="KW-0732">Signal</keyword>
<comment type="caution">
    <text evidence="3">The sequence shown here is derived from an EMBL/GenBank/DDBJ whole genome shotgun (WGS) entry which is preliminary data.</text>
</comment>
<accession>A0A834HHU4</accession>
<feature type="domain" description="MYB-CC type transcription factor LHEQLE-containing" evidence="2">
    <location>
        <begin position="138"/>
        <end position="157"/>
    </location>
</feature>
<evidence type="ECO:0000313" key="3">
    <source>
        <dbReference type="EMBL" id="KAF7151194.1"/>
    </source>
</evidence>
<organism evidence="3 4">
    <name type="scientific">Rhododendron simsii</name>
    <name type="common">Sims's rhododendron</name>
    <dbReference type="NCBI Taxonomy" id="118357"/>
    <lineage>
        <taxon>Eukaryota</taxon>
        <taxon>Viridiplantae</taxon>
        <taxon>Streptophyta</taxon>
        <taxon>Embryophyta</taxon>
        <taxon>Tracheophyta</taxon>
        <taxon>Spermatophyta</taxon>
        <taxon>Magnoliopsida</taxon>
        <taxon>eudicotyledons</taxon>
        <taxon>Gunneridae</taxon>
        <taxon>Pentapetalae</taxon>
        <taxon>asterids</taxon>
        <taxon>Ericales</taxon>
        <taxon>Ericaceae</taxon>
        <taxon>Ericoideae</taxon>
        <taxon>Rhodoreae</taxon>
        <taxon>Rhododendron</taxon>
    </lineage>
</organism>
<proteinExistence type="predicted"/>
<dbReference type="OrthoDB" id="10512649at2759"/>
<feature type="signal peptide" evidence="1">
    <location>
        <begin position="1"/>
        <end position="16"/>
    </location>
</feature>
<evidence type="ECO:0000256" key="1">
    <source>
        <dbReference type="SAM" id="SignalP"/>
    </source>
</evidence>
<dbReference type="Proteomes" id="UP000626092">
    <property type="component" value="Unassembled WGS sequence"/>
</dbReference>
<keyword evidence="4" id="KW-1185">Reference proteome</keyword>
<reference evidence="3" key="1">
    <citation type="submission" date="2019-11" db="EMBL/GenBank/DDBJ databases">
        <authorList>
            <person name="Liu Y."/>
            <person name="Hou J."/>
            <person name="Li T.-Q."/>
            <person name="Guan C.-H."/>
            <person name="Wu X."/>
            <person name="Wu H.-Z."/>
            <person name="Ling F."/>
            <person name="Zhang R."/>
            <person name="Shi X.-G."/>
            <person name="Ren J.-P."/>
            <person name="Chen E.-F."/>
            <person name="Sun J.-M."/>
        </authorList>
    </citation>
    <scope>NUCLEOTIDE SEQUENCE</scope>
    <source>
        <strain evidence="3">Adult_tree_wgs_1</strain>
        <tissue evidence="3">Leaves</tissue>
    </source>
</reference>
<dbReference type="InterPro" id="IPR025756">
    <property type="entry name" value="Myb_CC_LHEQLE"/>
</dbReference>
<protein>
    <recommendedName>
        <fullName evidence="2">MYB-CC type transcription factor LHEQLE-containing domain-containing protein</fullName>
    </recommendedName>
</protein>
<feature type="chain" id="PRO_5032647037" description="MYB-CC type transcription factor LHEQLE-containing domain-containing protein" evidence="1">
    <location>
        <begin position="17"/>
        <end position="169"/>
    </location>
</feature>
<evidence type="ECO:0000259" key="2">
    <source>
        <dbReference type="Pfam" id="PF14379"/>
    </source>
</evidence>
<dbReference type="Pfam" id="PF14379">
    <property type="entry name" value="Myb_CC_LHEQLE"/>
    <property type="match status" value="1"/>
</dbReference>
<sequence length="169" mass="18153">MKTPLLRLCISSCGRAAVCVSLSLSLLLGMNVGQDKILGEELLDEDKGVEGGLACGDERIRSLSGSAEPTKSVPSGGLITGHPRLPNLLAQIGRFKSSQFESIQISHCSVLTSSYNMILMPKPGTQLCSSNSDIRSMGITEALRMQMEVQKRLHEQLQCSGSSLYLSIL</sequence>
<gene>
    <name evidence="3" type="ORF">RHSIM_Rhsim02G0098100</name>
</gene>
<name>A0A834HHU4_RHOSS</name>
<dbReference type="AlphaFoldDB" id="A0A834HHU4"/>